<name>A0A7C9LN51_9DEIO</name>
<reference evidence="1 2" key="1">
    <citation type="submission" date="2019-12" db="EMBL/GenBank/DDBJ databases">
        <title>Deinococcus sp. HMF7620 Genome sequencing and assembly.</title>
        <authorList>
            <person name="Kang H."/>
            <person name="Kim H."/>
            <person name="Joh K."/>
        </authorList>
    </citation>
    <scope>NUCLEOTIDE SEQUENCE [LARGE SCALE GENOMIC DNA]</scope>
    <source>
        <strain evidence="1 2">HMF7620</strain>
    </source>
</reference>
<evidence type="ECO:0000313" key="1">
    <source>
        <dbReference type="EMBL" id="MVN86876.1"/>
    </source>
</evidence>
<dbReference type="Proteomes" id="UP000483286">
    <property type="component" value="Unassembled WGS sequence"/>
</dbReference>
<evidence type="ECO:0000313" key="2">
    <source>
        <dbReference type="Proteomes" id="UP000483286"/>
    </source>
</evidence>
<gene>
    <name evidence="1" type="ORF">GO986_08875</name>
</gene>
<comment type="caution">
    <text evidence="1">The sequence shown here is derived from an EMBL/GenBank/DDBJ whole genome shotgun (WGS) entry which is preliminary data.</text>
</comment>
<proteinExistence type="predicted"/>
<accession>A0A7C9LN51</accession>
<keyword evidence="2" id="KW-1185">Reference proteome</keyword>
<protein>
    <submittedName>
        <fullName evidence="1">Uncharacterized protein</fullName>
    </submittedName>
</protein>
<sequence length="148" mass="16118">MTHSTSGIVYVHEYGMTDIQQTWWRAANSDQRDTFLCSAPIRVACQGAAFEDGTSGHIYVGVIHGVPVGKAFLRDPLQAYADALEIQDQARENLAGRVVQLDLDALEIRGEDVDEYATPEGRFAAFFQEAKLALAEMTSGEPVPSGQA</sequence>
<dbReference type="AlphaFoldDB" id="A0A7C9LN51"/>
<dbReference type="RefSeq" id="WP_157458927.1">
    <property type="nucleotide sequence ID" value="NZ_WQLB01000009.1"/>
</dbReference>
<dbReference type="EMBL" id="WQLB01000009">
    <property type="protein sequence ID" value="MVN86876.1"/>
    <property type="molecule type" value="Genomic_DNA"/>
</dbReference>
<organism evidence="1 2">
    <name type="scientific">Deinococcus arboris</name>
    <dbReference type="NCBI Taxonomy" id="2682977"/>
    <lineage>
        <taxon>Bacteria</taxon>
        <taxon>Thermotogati</taxon>
        <taxon>Deinococcota</taxon>
        <taxon>Deinococci</taxon>
        <taxon>Deinococcales</taxon>
        <taxon>Deinococcaceae</taxon>
        <taxon>Deinococcus</taxon>
    </lineage>
</organism>